<evidence type="ECO:0000313" key="1">
    <source>
        <dbReference type="EMBL" id="CAK1595511.1"/>
    </source>
</evidence>
<accession>A0AAV1LJ41</accession>
<comment type="caution">
    <text evidence="1">The sequence shown here is derived from an EMBL/GenBank/DDBJ whole genome shotgun (WGS) entry which is preliminary data.</text>
</comment>
<organism evidence="1 2">
    <name type="scientific">Parnassius mnemosyne</name>
    <name type="common">clouded apollo</name>
    <dbReference type="NCBI Taxonomy" id="213953"/>
    <lineage>
        <taxon>Eukaryota</taxon>
        <taxon>Metazoa</taxon>
        <taxon>Ecdysozoa</taxon>
        <taxon>Arthropoda</taxon>
        <taxon>Hexapoda</taxon>
        <taxon>Insecta</taxon>
        <taxon>Pterygota</taxon>
        <taxon>Neoptera</taxon>
        <taxon>Endopterygota</taxon>
        <taxon>Lepidoptera</taxon>
        <taxon>Glossata</taxon>
        <taxon>Ditrysia</taxon>
        <taxon>Papilionoidea</taxon>
        <taxon>Papilionidae</taxon>
        <taxon>Parnassiinae</taxon>
        <taxon>Parnassini</taxon>
        <taxon>Parnassius</taxon>
        <taxon>Driopa</taxon>
    </lineage>
</organism>
<dbReference type="EMBL" id="CAVLGL010000092">
    <property type="protein sequence ID" value="CAK1595511.1"/>
    <property type="molecule type" value="Genomic_DNA"/>
</dbReference>
<name>A0AAV1LJ41_9NEOP</name>
<keyword evidence="2" id="KW-1185">Reference proteome</keyword>
<gene>
    <name evidence="1" type="ORF">PARMNEM_LOCUS14976</name>
</gene>
<dbReference type="Proteomes" id="UP001314205">
    <property type="component" value="Unassembled WGS sequence"/>
</dbReference>
<reference evidence="1 2" key="1">
    <citation type="submission" date="2023-11" db="EMBL/GenBank/DDBJ databases">
        <authorList>
            <person name="Hedman E."/>
            <person name="Englund M."/>
            <person name="Stromberg M."/>
            <person name="Nyberg Akerstrom W."/>
            <person name="Nylinder S."/>
            <person name="Jareborg N."/>
            <person name="Kallberg Y."/>
            <person name="Kronander E."/>
        </authorList>
    </citation>
    <scope>NUCLEOTIDE SEQUENCE [LARGE SCALE GENOMIC DNA]</scope>
</reference>
<dbReference type="AlphaFoldDB" id="A0AAV1LJ41"/>
<evidence type="ECO:0000313" key="2">
    <source>
        <dbReference type="Proteomes" id="UP001314205"/>
    </source>
</evidence>
<proteinExistence type="predicted"/>
<sequence>MPKRRKEDIERDLQRYYRKIRKLEEKQRSRCPTTPSECDSFVETQDDEIIEVRGGTPQSPEAAAETNTVELPHHHGDTVTCNEVGPNTTEVAETTEQHMPCNVDKEAEVLDPEVLLILGDPIVEKQKFGPDISDNLASRWTPILRKGLNKVKQSCTKFQQTVNCS</sequence>
<protein>
    <submittedName>
        <fullName evidence="1">Uncharacterized protein</fullName>
    </submittedName>
</protein>